<dbReference type="AlphaFoldDB" id="A0A414KX91"/>
<dbReference type="EMBL" id="QSKV01000027">
    <property type="protein sequence ID" value="RHE86757.1"/>
    <property type="molecule type" value="Genomic_DNA"/>
</dbReference>
<dbReference type="Gene3D" id="3.40.50.300">
    <property type="entry name" value="P-loop containing nucleotide triphosphate hydrolases"/>
    <property type="match status" value="1"/>
</dbReference>
<proteinExistence type="predicted"/>
<dbReference type="InterPro" id="IPR027417">
    <property type="entry name" value="P-loop_NTPase"/>
</dbReference>
<gene>
    <name evidence="1" type="ORF">DW712_23865</name>
</gene>
<protein>
    <recommendedName>
        <fullName evidence="3">Phosphoenolpyruvate carboxykinase</fullName>
    </recommendedName>
</protein>
<organism evidence="1 2">
    <name type="scientific">Bacteroides intestinalis</name>
    <dbReference type="NCBI Taxonomy" id="329854"/>
    <lineage>
        <taxon>Bacteria</taxon>
        <taxon>Pseudomonadati</taxon>
        <taxon>Bacteroidota</taxon>
        <taxon>Bacteroidia</taxon>
        <taxon>Bacteroidales</taxon>
        <taxon>Bacteroidaceae</taxon>
        <taxon>Bacteroides</taxon>
    </lineage>
</organism>
<dbReference type="SUPFAM" id="SSF53795">
    <property type="entry name" value="PEP carboxykinase-like"/>
    <property type="match status" value="1"/>
</dbReference>
<dbReference type="Proteomes" id="UP000285650">
    <property type="component" value="Unassembled WGS sequence"/>
</dbReference>
<evidence type="ECO:0000313" key="1">
    <source>
        <dbReference type="EMBL" id="RHE86757.1"/>
    </source>
</evidence>
<evidence type="ECO:0008006" key="3">
    <source>
        <dbReference type="Google" id="ProtNLM"/>
    </source>
</evidence>
<evidence type="ECO:0000313" key="2">
    <source>
        <dbReference type="Proteomes" id="UP000285650"/>
    </source>
</evidence>
<accession>A0A414KX91</accession>
<dbReference type="RefSeq" id="WP_118223957.1">
    <property type="nucleotide sequence ID" value="NZ_JADNIJ010000005.1"/>
</dbReference>
<comment type="caution">
    <text evidence="1">The sequence shown here is derived from an EMBL/GenBank/DDBJ whole genome shotgun (WGS) entry which is preliminary data.</text>
</comment>
<reference evidence="1 2" key="1">
    <citation type="submission" date="2018-08" db="EMBL/GenBank/DDBJ databases">
        <title>A genome reference for cultivated species of the human gut microbiota.</title>
        <authorList>
            <person name="Zou Y."/>
            <person name="Xue W."/>
            <person name="Luo G."/>
        </authorList>
    </citation>
    <scope>NUCLEOTIDE SEQUENCE [LARGE SCALE GENOMIC DNA]</scope>
    <source>
        <strain evidence="1 2">AM27-17</strain>
    </source>
</reference>
<sequence>MEQDYLIAGHRIRVEGDRLVAAIGALAGFTPFKVEADGEPLCRFIVSAAETPAFKEILYTNEIDGIVSYFGYYNGGFLFVMTPPEGGMLELWLDKSKQVASFKGNYNLRLLRFACWIAYGVATAPFKTVAIHTSTIVCQSKAILFLGESGTGKSTHTRLWRENIQGSVLLNDDSPILRIIDGEPWIYGSPWSGKTPCYKNESYPLAACVRLSQAPYNQIKRLGVTQGYGALHPSCPPDFAYSDELYDYISDTLSSLLSAVPVYHLACLPDVDAAHLSHDTIFGVCGK</sequence>
<name>A0A414KX91_9BACE</name>